<comment type="PTM">
    <text evidence="6">Activated by phosphorylation.</text>
</comment>
<dbReference type="Proteomes" id="UP000093070">
    <property type="component" value="Chromosome"/>
</dbReference>
<feature type="binding site" evidence="6">
    <location>
        <position position="245"/>
    </location>
    <ligand>
        <name>Mg(2+)</name>
        <dbReference type="ChEBI" id="CHEBI:18420"/>
    </ligand>
</feature>
<dbReference type="FunFam" id="3.40.120.10:FF:000001">
    <property type="entry name" value="Phosphoglucosamine mutase"/>
    <property type="match status" value="1"/>
</dbReference>
<protein>
    <recommendedName>
        <fullName evidence="6">Phosphoglucosamine mutase</fullName>
        <ecNumber evidence="6">5.4.2.10</ecNumber>
    </recommendedName>
</protein>
<dbReference type="InterPro" id="IPR005843">
    <property type="entry name" value="A-D-PHexomutase_C"/>
</dbReference>
<dbReference type="FunFam" id="3.40.120.10:FF:000003">
    <property type="entry name" value="Phosphoglucosamine mutase"/>
    <property type="match status" value="1"/>
</dbReference>
<dbReference type="AlphaFoldDB" id="A0A1B2H8N7"/>
<dbReference type="STRING" id="118101.ATN01_01885"/>
<feature type="modified residue" description="Phosphoserine" evidence="6">
    <location>
        <position position="102"/>
    </location>
</feature>
<evidence type="ECO:0000313" key="11">
    <source>
        <dbReference type="EMBL" id="ANZ22585.1"/>
    </source>
</evidence>
<evidence type="ECO:0000256" key="5">
    <source>
        <dbReference type="ARBA" id="ARBA00023235"/>
    </source>
</evidence>
<dbReference type="Pfam" id="PF02878">
    <property type="entry name" value="PGM_PMM_I"/>
    <property type="match status" value="1"/>
</dbReference>
<evidence type="ECO:0000256" key="2">
    <source>
        <dbReference type="ARBA" id="ARBA00022553"/>
    </source>
</evidence>
<dbReference type="EMBL" id="CP013259">
    <property type="protein sequence ID" value="ANZ22585.1"/>
    <property type="molecule type" value="Genomic_DNA"/>
</dbReference>
<dbReference type="GO" id="GO:0006048">
    <property type="term" value="P:UDP-N-acetylglucosamine biosynthetic process"/>
    <property type="evidence" value="ECO:0007669"/>
    <property type="project" value="TreeGrafter"/>
</dbReference>
<dbReference type="Pfam" id="PF02880">
    <property type="entry name" value="PGM_PMM_III"/>
    <property type="match status" value="1"/>
</dbReference>
<dbReference type="PANTHER" id="PTHR42946">
    <property type="entry name" value="PHOSPHOHEXOSE MUTASE"/>
    <property type="match status" value="1"/>
</dbReference>
<gene>
    <name evidence="6 11" type="primary">glmM</name>
    <name evidence="11" type="ORF">ATN01_01885</name>
</gene>
<proteinExistence type="inferred from homology"/>
<dbReference type="GO" id="GO:0005975">
    <property type="term" value="P:carbohydrate metabolic process"/>
    <property type="evidence" value="ECO:0007669"/>
    <property type="project" value="InterPro"/>
</dbReference>
<feature type="domain" description="Alpha-D-phosphohexomutase alpha/beta/alpha" evidence="10">
    <location>
        <begin position="258"/>
        <end position="365"/>
    </location>
</feature>
<dbReference type="PATRIC" id="fig|118101.4.peg.376"/>
<dbReference type="Gene3D" id="3.30.310.50">
    <property type="entry name" value="Alpha-D-phosphohexomutase, C-terminal domain"/>
    <property type="match status" value="1"/>
</dbReference>
<comment type="similarity">
    <text evidence="1 6">Belongs to the phosphohexose mutase family.</text>
</comment>
<dbReference type="InterPro" id="IPR016055">
    <property type="entry name" value="A-D-PHexomutase_a/b/a-I/II/III"/>
</dbReference>
<dbReference type="OrthoDB" id="9803322at2"/>
<evidence type="ECO:0000256" key="6">
    <source>
        <dbReference type="HAMAP-Rule" id="MF_01554"/>
    </source>
</evidence>
<evidence type="ECO:0000259" key="7">
    <source>
        <dbReference type="Pfam" id="PF00408"/>
    </source>
</evidence>
<dbReference type="GO" id="GO:0000287">
    <property type="term" value="F:magnesium ion binding"/>
    <property type="evidence" value="ECO:0007669"/>
    <property type="project" value="UniProtKB-UniRule"/>
</dbReference>
<keyword evidence="3 6" id="KW-0479">Metal-binding</keyword>
<keyword evidence="5 6" id="KW-0413">Isomerase</keyword>
<dbReference type="InterPro" id="IPR005844">
    <property type="entry name" value="A-D-PHexomutase_a/b/a-I"/>
</dbReference>
<keyword evidence="2 6" id="KW-0597">Phosphoprotein</keyword>
<evidence type="ECO:0000256" key="1">
    <source>
        <dbReference type="ARBA" id="ARBA00010231"/>
    </source>
</evidence>
<dbReference type="GO" id="GO:0009252">
    <property type="term" value="P:peptidoglycan biosynthetic process"/>
    <property type="evidence" value="ECO:0007669"/>
    <property type="project" value="TreeGrafter"/>
</dbReference>
<dbReference type="GO" id="GO:0004615">
    <property type="term" value="F:phosphomannomutase activity"/>
    <property type="evidence" value="ECO:0007669"/>
    <property type="project" value="TreeGrafter"/>
</dbReference>
<dbReference type="Pfam" id="PF00408">
    <property type="entry name" value="PGM_PMM_IV"/>
    <property type="match status" value="1"/>
</dbReference>
<evidence type="ECO:0000259" key="9">
    <source>
        <dbReference type="Pfam" id="PF02879"/>
    </source>
</evidence>
<feature type="domain" description="Alpha-D-phosphohexomutase C-terminal" evidence="7">
    <location>
        <begin position="374"/>
        <end position="439"/>
    </location>
</feature>
<feature type="binding site" evidence="6">
    <location>
        <position position="241"/>
    </location>
    <ligand>
        <name>Mg(2+)</name>
        <dbReference type="ChEBI" id="CHEBI:18420"/>
    </ligand>
</feature>
<dbReference type="InterPro" id="IPR036900">
    <property type="entry name" value="A-D-PHexomutase_C_sf"/>
</dbReference>
<reference evidence="11 12" key="1">
    <citation type="submission" date="2015-11" db="EMBL/GenBank/DDBJ databases">
        <title>The complete genome of Buchnera aphidicola from Diuraphis noxia biotype SAM.</title>
        <authorList>
            <person name="Burger N.F.V."/>
            <person name="Oberholster A.-M."/>
        </authorList>
    </citation>
    <scope>NUCLEOTIDE SEQUENCE [LARGE SCALE GENOMIC DNA]</scope>
    <source>
        <strain evidence="11">SAM</strain>
    </source>
</reference>
<dbReference type="GO" id="GO:0005829">
    <property type="term" value="C:cytosol"/>
    <property type="evidence" value="ECO:0007669"/>
    <property type="project" value="TreeGrafter"/>
</dbReference>
<evidence type="ECO:0000259" key="8">
    <source>
        <dbReference type="Pfam" id="PF02878"/>
    </source>
</evidence>
<dbReference type="GO" id="GO:0008966">
    <property type="term" value="F:phosphoglucosamine mutase activity"/>
    <property type="evidence" value="ECO:0007669"/>
    <property type="project" value="UniProtKB-UniRule"/>
</dbReference>
<dbReference type="InterPro" id="IPR005845">
    <property type="entry name" value="A-D-PHexomutase_a/b/a-II"/>
</dbReference>
<dbReference type="SUPFAM" id="SSF53738">
    <property type="entry name" value="Phosphoglucomutase, first 3 domains"/>
    <property type="match status" value="3"/>
</dbReference>
<evidence type="ECO:0000313" key="12">
    <source>
        <dbReference type="Proteomes" id="UP000093070"/>
    </source>
</evidence>
<feature type="domain" description="Alpha-D-phosphohexomutase alpha/beta/alpha" evidence="8">
    <location>
        <begin position="5"/>
        <end position="135"/>
    </location>
</feature>
<dbReference type="InterPro" id="IPR050060">
    <property type="entry name" value="Phosphoglucosamine_mutase"/>
</dbReference>
<sequence>MTRLQYFRTDGIRGKVGKNPMKPEFLLKLGRAIGIVLGKKKEKKIIIGRDTRITGSLLQSALEFGILSTGVSTLLADCIPTSAISYFTRYFNAAAGIMISGSHNLIDDNGIKIFYKNGIKLSEKIEYCIEKQIKNTFIYPNFITFGRSHRIKNPEDEYINFCKNIYPKNLNLSKFTIVLDCANGSTFQVAPQIFRDLGAKVITLSVNPNGININKNSGSTNILSLKNIVLSEKADIGLAFDGDGDRVIMIDHLGNEINGDQIIYIIAKEYLQKHQLHGGVIGTLMTNTGIIRALKKLGIPFYSAHIGDRNVYKKIREKKWVLGAEQSGHIILADKHLTGDGIIASLQVLLIMIDNRKSLYHLLSEIKLFPQVLLNVFLKKDIDLAKNLELKTILSQYKNILGKHSRVLIRRSGTEYCMRIMVEGENYLKVYKLAHHIAEIIKKM</sequence>
<feature type="domain" description="Alpha-D-phosphohexomutase alpha/beta/alpha" evidence="9">
    <location>
        <begin position="156"/>
        <end position="254"/>
    </location>
</feature>
<dbReference type="InterPro" id="IPR006352">
    <property type="entry name" value="GlmM_bact"/>
</dbReference>
<dbReference type="NCBIfam" id="TIGR01455">
    <property type="entry name" value="glmM"/>
    <property type="match status" value="1"/>
</dbReference>
<dbReference type="Pfam" id="PF02879">
    <property type="entry name" value="PGM_PMM_II"/>
    <property type="match status" value="1"/>
</dbReference>
<dbReference type="SUPFAM" id="SSF55957">
    <property type="entry name" value="Phosphoglucomutase, C-terminal domain"/>
    <property type="match status" value="1"/>
</dbReference>
<accession>A0A1B2H8N7</accession>
<dbReference type="PANTHER" id="PTHR42946:SF1">
    <property type="entry name" value="PHOSPHOGLUCOMUTASE (ALPHA-D-GLUCOSE-1,6-BISPHOSPHATE-DEPENDENT)"/>
    <property type="match status" value="1"/>
</dbReference>
<dbReference type="PRINTS" id="PR00509">
    <property type="entry name" value="PGMPMM"/>
</dbReference>
<comment type="catalytic activity">
    <reaction evidence="6">
        <text>alpha-D-glucosamine 1-phosphate = D-glucosamine 6-phosphate</text>
        <dbReference type="Rhea" id="RHEA:23424"/>
        <dbReference type="ChEBI" id="CHEBI:58516"/>
        <dbReference type="ChEBI" id="CHEBI:58725"/>
        <dbReference type="EC" id="5.4.2.10"/>
    </reaction>
</comment>
<feature type="active site" description="Phosphoserine intermediate" evidence="6">
    <location>
        <position position="102"/>
    </location>
</feature>
<dbReference type="EC" id="5.4.2.10" evidence="6"/>
<evidence type="ECO:0000256" key="3">
    <source>
        <dbReference type="ARBA" id="ARBA00022723"/>
    </source>
</evidence>
<dbReference type="InterPro" id="IPR005846">
    <property type="entry name" value="A-D-PHexomutase_a/b/a-III"/>
</dbReference>
<dbReference type="RefSeq" id="WP_075433407.1">
    <property type="nucleotide sequence ID" value="NZ_CP013259.1"/>
</dbReference>
<keyword evidence="4 6" id="KW-0460">Magnesium</keyword>
<evidence type="ECO:0000256" key="4">
    <source>
        <dbReference type="ARBA" id="ARBA00022842"/>
    </source>
</evidence>
<dbReference type="Gene3D" id="3.40.120.10">
    <property type="entry name" value="Alpha-D-Glucose-1,6-Bisphosphate, subunit A, domain 3"/>
    <property type="match status" value="3"/>
</dbReference>
<name>A0A1B2H8N7_BUCDN</name>
<feature type="binding site" evidence="6">
    <location>
        <position position="243"/>
    </location>
    <ligand>
        <name>Mg(2+)</name>
        <dbReference type="ChEBI" id="CHEBI:18420"/>
    </ligand>
</feature>
<organism evidence="11 12">
    <name type="scientific">Buchnera aphidicola subsp. Diuraphis noxia</name>
    <dbReference type="NCBI Taxonomy" id="118101"/>
    <lineage>
        <taxon>Bacteria</taxon>
        <taxon>Pseudomonadati</taxon>
        <taxon>Pseudomonadota</taxon>
        <taxon>Gammaproteobacteria</taxon>
        <taxon>Enterobacterales</taxon>
        <taxon>Erwiniaceae</taxon>
        <taxon>Buchnera</taxon>
    </lineage>
</organism>
<dbReference type="NCBIfam" id="NF008139">
    <property type="entry name" value="PRK10887.1"/>
    <property type="match status" value="1"/>
</dbReference>
<evidence type="ECO:0000259" key="10">
    <source>
        <dbReference type="Pfam" id="PF02880"/>
    </source>
</evidence>
<feature type="binding site" description="via phosphate group" evidence="6">
    <location>
        <position position="102"/>
    </location>
    <ligand>
        <name>Mg(2+)</name>
        <dbReference type="ChEBI" id="CHEBI:18420"/>
    </ligand>
</feature>
<dbReference type="CDD" id="cd05802">
    <property type="entry name" value="GlmM"/>
    <property type="match status" value="1"/>
</dbReference>
<dbReference type="HAMAP" id="MF_01554_B">
    <property type="entry name" value="GlmM_B"/>
    <property type="match status" value="1"/>
</dbReference>
<comment type="cofactor">
    <cofactor evidence="6">
        <name>Mg(2+)</name>
        <dbReference type="ChEBI" id="CHEBI:18420"/>
    </cofactor>
    <text evidence="6">Binds 1 Mg(2+) ion per subunit.</text>
</comment>
<comment type="function">
    <text evidence="6">Catalyzes the conversion of glucosamine-6-phosphate to glucosamine-1-phosphate.</text>
</comment>
<dbReference type="InterPro" id="IPR005841">
    <property type="entry name" value="Alpha-D-phosphohexomutase_SF"/>
</dbReference>